<dbReference type="GO" id="GO:0005886">
    <property type="term" value="C:plasma membrane"/>
    <property type="evidence" value="ECO:0007669"/>
    <property type="project" value="InterPro"/>
</dbReference>
<evidence type="ECO:0000259" key="7">
    <source>
        <dbReference type="Pfam" id="PF04357"/>
    </source>
</evidence>
<gene>
    <name evidence="8" type="ORF">SAMN05216463_10741</name>
</gene>
<dbReference type="EMBL" id="FRBD01000007">
    <property type="protein sequence ID" value="SHK60981.1"/>
    <property type="molecule type" value="Genomic_DNA"/>
</dbReference>
<protein>
    <recommendedName>
        <fullName evidence="7">Translocation and assembly module TamB C-terminal domain-containing protein</fullName>
    </recommendedName>
</protein>
<evidence type="ECO:0000256" key="3">
    <source>
        <dbReference type="ARBA" id="ARBA00022989"/>
    </source>
</evidence>
<dbReference type="OrthoDB" id="9811276at2"/>
<feature type="region of interest" description="Disordered" evidence="5">
    <location>
        <begin position="1544"/>
        <end position="1576"/>
    </location>
</feature>
<dbReference type="PANTHER" id="PTHR36985:SF1">
    <property type="entry name" value="TRANSLOCATION AND ASSEMBLY MODULE SUBUNIT TAMB"/>
    <property type="match status" value="1"/>
</dbReference>
<keyword evidence="3 6" id="KW-1133">Transmembrane helix</keyword>
<feature type="compositionally biased region" description="Basic and acidic residues" evidence="5">
    <location>
        <begin position="1559"/>
        <end position="1576"/>
    </location>
</feature>
<accession>A0A1M6TVL3</accession>
<keyword evidence="2 6" id="KW-0812">Transmembrane</keyword>
<dbReference type="GO" id="GO:0009306">
    <property type="term" value="P:protein secretion"/>
    <property type="evidence" value="ECO:0007669"/>
    <property type="project" value="InterPro"/>
</dbReference>
<feature type="compositionally biased region" description="Polar residues" evidence="5">
    <location>
        <begin position="1549"/>
        <end position="1558"/>
    </location>
</feature>
<keyword evidence="4 6" id="KW-0472">Membrane</keyword>
<evidence type="ECO:0000256" key="2">
    <source>
        <dbReference type="ARBA" id="ARBA00022692"/>
    </source>
</evidence>
<evidence type="ECO:0000256" key="4">
    <source>
        <dbReference type="ARBA" id="ARBA00023136"/>
    </source>
</evidence>
<evidence type="ECO:0000256" key="6">
    <source>
        <dbReference type="SAM" id="Phobius"/>
    </source>
</evidence>
<dbReference type="Proteomes" id="UP000184130">
    <property type="component" value="Unassembled WGS sequence"/>
</dbReference>
<evidence type="ECO:0000313" key="9">
    <source>
        <dbReference type="Proteomes" id="UP000184130"/>
    </source>
</evidence>
<name>A0A1M6TVL3_XYLRU</name>
<reference evidence="8 9" key="1">
    <citation type="submission" date="2016-11" db="EMBL/GenBank/DDBJ databases">
        <authorList>
            <person name="Jaros S."/>
            <person name="Januszkiewicz K."/>
            <person name="Wedrychowicz H."/>
        </authorList>
    </citation>
    <scope>NUCLEOTIDE SEQUENCE [LARGE SCALE GENOMIC DNA]</scope>
    <source>
        <strain evidence="8 9">KHT3</strain>
    </source>
</reference>
<dbReference type="InterPro" id="IPR007452">
    <property type="entry name" value="TamB_C"/>
</dbReference>
<sequence>MKKTLKWLGIAAITPILLILILAVLLYLPPVQNWAVKKVASIASEKTGMQITIEHVNLEFPLDLGIEGFRALHPRSASPLGSSKNDSIPQLQDTIADVRKMVCDVQLLPLLEKRVVIDELSMTQAKINTNGFIGDLRVKGELQELWLSSRGIDLDKETVEVNGARLSEARLDIALSDTAAVDTTESTAKWIVNADSVSILKSNLMVHLPGDTLNAQAYMGRAVARTVLADLGHNIYKVESLDWTDGRLKYDNRFEPETDGLDYNHLSLTDINLRVDSIEYIDPNTSLIIRSLQAKEKSGLQISNLMAKITMDDKRLMIPTLKLKTPDTDIETELAMDFNTFDELNPGAMRFRMNAQIGKQDLMRFMGDMPQAFVKNYPNHPISIKGSINGNMQHMAFTGLDIHLPTAFRMTATGTADNVTDMARMQADIKMSARAENINFTLGLADPALMRNYRIPNGLQVDGTLKANGTRYQTNLIAREGAGTVKFKGGASIPLNAKGDLVTEAMTYDADISINRLNLHHFMPRDSIYTFTADVKAKGYGTDFLSNKSRLTADAKVHQLQYGRQNLKNITAQATLANGHALASIVGHNELLNGTIGVDALLNTKKLMATISADLDKADLYRMRLVEKPLAIGLCGSVDVVSDMKLTHKVTGLVDEIYITGQKSTLRPDFIGLHINTNLDTVIFRMQSGDFIVKLDASGNYERLLNKLTILGDSVMAQMDKRIIDQSAIKRLLPEMKVHIESKRDNPIANLMQVLDIQFKEMMLDVATSPQTGINGKSYLYSLIYDSTRIDTIRLNLTQKGDRLTYQGQVRNNKRNPQFVFNALFDGTIHQHGALAGLRYYDDKDRLGVRLGATAEMESDGIRFRLLPERPTIGYKVFNLNKDNYLFMGRNKRLQAKVDLIADDKTGIKLYTENQDSTMLQDITMSINRLDLGELTSVIPYLPRITGKLNGDYHILQDRNENISVAADMSVHQMTYEGSPIGNISTEMVYLMKEDDKHAVEARLMLDDEEFGMLSGTYQNEGEGFIDATFNMTRLPLSLVNGFVPDQMVGLEGYGEGSVTIRGTTSHPEVNGEMFVDSAFLVSIPYGIRMRFDDDPVRIVDSKLLLENFGLRSSNNDLLNLMGNIDFSDTDHMTMDMRMRARNFLLIDSKQQAKSVAWGKAYVNFLARLQGPIESLNMRGRLDVLGSTDMKYLLLDSPLSTDNRLDELVKFTDFSDSTLVVVTHPAPTGLNIDLNVNVSQGAHIVCNLNADESNYVDLMGGGDLRMKYNSEGIDLKGRYTLSSGEMKYSLPVIPLKTFTVKEGSYVEFTGDPMNPKLNITATERVKSNVTDESGASRTVQFDCGVIITKTLNDMGLEFTIDAPEDQNISGELATMSKEERGKMAVAMLTTGMYLADGNTGGFSMNSALSSFLQSEINNIAGSALKTLDLSVGIDNTTDASGTMRTDYSFKFAKRFFNNRLKIELGGKVSSGASEAVGSNQSFFDNVTMEYRLNQDATKNLKVFYNQNVYDWLEGYTGEYGIGFVWRRKLNSLLDVLTFWKKEPQPTMAPRTSPTATSRDSLRTDSVRPINRDRNAK</sequence>
<dbReference type="Pfam" id="PF04357">
    <property type="entry name" value="TamB"/>
    <property type="match status" value="1"/>
</dbReference>
<evidence type="ECO:0000313" key="8">
    <source>
        <dbReference type="EMBL" id="SHK60981.1"/>
    </source>
</evidence>
<feature type="transmembrane region" description="Helical" evidence="6">
    <location>
        <begin position="7"/>
        <end position="28"/>
    </location>
</feature>
<organism evidence="8 9">
    <name type="scientific">Xylanibacter ruminicola</name>
    <name type="common">Prevotella ruminicola</name>
    <dbReference type="NCBI Taxonomy" id="839"/>
    <lineage>
        <taxon>Bacteria</taxon>
        <taxon>Pseudomonadati</taxon>
        <taxon>Bacteroidota</taxon>
        <taxon>Bacteroidia</taxon>
        <taxon>Bacteroidales</taxon>
        <taxon>Prevotellaceae</taxon>
        <taxon>Xylanibacter</taxon>
    </lineage>
</organism>
<evidence type="ECO:0000256" key="5">
    <source>
        <dbReference type="SAM" id="MobiDB-lite"/>
    </source>
</evidence>
<proteinExistence type="predicted"/>
<evidence type="ECO:0000256" key="1">
    <source>
        <dbReference type="ARBA" id="ARBA00004167"/>
    </source>
</evidence>
<dbReference type="RefSeq" id="WP_073206854.1">
    <property type="nucleotide sequence ID" value="NZ_FRBD01000007.1"/>
</dbReference>
<feature type="domain" description="Translocation and assembly module TamB C-terminal" evidence="7">
    <location>
        <begin position="1112"/>
        <end position="1516"/>
    </location>
</feature>
<dbReference type="PANTHER" id="PTHR36985">
    <property type="entry name" value="TRANSLOCATION AND ASSEMBLY MODULE SUBUNIT TAMB"/>
    <property type="match status" value="1"/>
</dbReference>
<comment type="subcellular location">
    <subcellularLocation>
        <location evidence="1">Membrane</location>
        <topology evidence="1">Single-pass membrane protein</topology>
    </subcellularLocation>
</comment>